<feature type="chain" id="PRO_5039498704" evidence="2">
    <location>
        <begin position="25"/>
        <end position="182"/>
    </location>
</feature>
<protein>
    <submittedName>
        <fullName evidence="3">Uncharacterized protein</fullName>
    </submittedName>
</protein>
<proteinExistence type="predicted"/>
<keyword evidence="1" id="KW-0812">Transmembrane</keyword>
<keyword evidence="2" id="KW-0732">Signal</keyword>
<keyword evidence="1" id="KW-0472">Membrane</keyword>
<dbReference type="AlphaFoldDB" id="A0A5C8ZKP3"/>
<evidence type="ECO:0000313" key="4">
    <source>
        <dbReference type="Proteomes" id="UP000321234"/>
    </source>
</evidence>
<evidence type="ECO:0000256" key="1">
    <source>
        <dbReference type="SAM" id="Phobius"/>
    </source>
</evidence>
<organism evidence="3 4">
    <name type="scientific">Quadrisphaera setariae</name>
    <dbReference type="NCBI Taxonomy" id="2593304"/>
    <lineage>
        <taxon>Bacteria</taxon>
        <taxon>Bacillati</taxon>
        <taxon>Actinomycetota</taxon>
        <taxon>Actinomycetes</taxon>
        <taxon>Kineosporiales</taxon>
        <taxon>Kineosporiaceae</taxon>
        <taxon>Quadrisphaera</taxon>
    </lineage>
</organism>
<dbReference type="RefSeq" id="WP_147924384.1">
    <property type="nucleotide sequence ID" value="NZ_VKAC01000001.1"/>
</dbReference>
<dbReference type="EMBL" id="VKAC01000001">
    <property type="protein sequence ID" value="TXR57759.1"/>
    <property type="molecule type" value="Genomic_DNA"/>
</dbReference>
<dbReference type="Proteomes" id="UP000321234">
    <property type="component" value="Unassembled WGS sequence"/>
</dbReference>
<evidence type="ECO:0000313" key="3">
    <source>
        <dbReference type="EMBL" id="TXR57759.1"/>
    </source>
</evidence>
<reference evidence="3 4" key="1">
    <citation type="submission" date="2019-07" db="EMBL/GenBank/DDBJ databases">
        <title>Quadrisphaera sp. strain DD2A genome sequencing and assembly.</title>
        <authorList>
            <person name="Kim I."/>
        </authorList>
    </citation>
    <scope>NUCLEOTIDE SEQUENCE [LARGE SCALE GENOMIC DNA]</scope>
    <source>
        <strain evidence="3 4">DD2A</strain>
    </source>
</reference>
<feature type="transmembrane region" description="Helical" evidence="1">
    <location>
        <begin position="107"/>
        <end position="133"/>
    </location>
</feature>
<dbReference type="OrthoDB" id="5196333at2"/>
<name>A0A5C8ZKP3_9ACTN</name>
<evidence type="ECO:0000256" key="2">
    <source>
        <dbReference type="SAM" id="SignalP"/>
    </source>
</evidence>
<keyword evidence="1" id="KW-1133">Transmembrane helix</keyword>
<keyword evidence="4" id="KW-1185">Reference proteome</keyword>
<accession>A0A5C8ZKP3</accession>
<feature type="transmembrane region" description="Helical" evidence="1">
    <location>
        <begin position="58"/>
        <end position="78"/>
    </location>
</feature>
<feature type="transmembrane region" description="Helical" evidence="1">
    <location>
        <begin position="145"/>
        <end position="174"/>
    </location>
</feature>
<sequence length="182" mass="17886">MRATGPLLRAALALLGRRAGAAYAAAGLATAVNTVPDVLRQLAVWTSPSQSAAVVVDVIGFLTGLVAQVWVVGALAALPDGGPWRAAGALRRGVRLAVASVRRAPGAVLAGVVVGGAVSALVTLPASVAALGWRSVLGPLGDPPVGAFAVAAVSDVVASALTLPYLALVVVLVARAGGPRRA</sequence>
<comment type="caution">
    <text evidence="3">The sequence shown here is derived from an EMBL/GenBank/DDBJ whole genome shotgun (WGS) entry which is preliminary data.</text>
</comment>
<gene>
    <name evidence="3" type="ORF">FMM08_00360</name>
</gene>
<feature type="signal peptide" evidence="2">
    <location>
        <begin position="1"/>
        <end position="24"/>
    </location>
</feature>